<dbReference type="AlphaFoldDB" id="A0A6M3JRP5"/>
<sequence>MDNKKRKLGKVALLELRLMGYTYAAIAQKAGISRQRVQQLLCPPTHVRNFVVKKYGGKCKKCGVLVGQ</sequence>
<proteinExistence type="predicted"/>
<evidence type="ECO:0000313" key="1">
    <source>
        <dbReference type="EMBL" id="QJA56338.1"/>
    </source>
</evidence>
<name>A0A6M3JRP5_9ZZZZ</name>
<organism evidence="2">
    <name type="scientific">viral metagenome</name>
    <dbReference type="NCBI Taxonomy" id="1070528"/>
    <lineage>
        <taxon>unclassified sequences</taxon>
        <taxon>metagenomes</taxon>
        <taxon>organismal metagenomes</taxon>
    </lineage>
</organism>
<dbReference type="EMBL" id="MT141965">
    <property type="protein sequence ID" value="QJA72616.1"/>
    <property type="molecule type" value="Genomic_DNA"/>
</dbReference>
<protein>
    <submittedName>
        <fullName evidence="2">Uncharacterized protein</fullName>
    </submittedName>
</protein>
<dbReference type="EMBL" id="MT141212">
    <property type="protein sequence ID" value="QJA56338.1"/>
    <property type="molecule type" value="Genomic_DNA"/>
</dbReference>
<gene>
    <name evidence="2" type="ORF">MM415A02687_0012</name>
    <name evidence="1" type="ORF">MM415B01880_0016</name>
</gene>
<evidence type="ECO:0000313" key="2">
    <source>
        <dbReference type="EMBL" id="QJA72616.1"/>
    </source>
</evidence>
<accession>A0A6M3JRP5</accession>
<reference evidence="2" key="1">
    <citation type="submission" date="2020-03" db="EMBL/GenBank/DDBJ databases">
        <title>The deep terrestrial virosphere.</title>
        <authorList>
            <person name="Holmfeldt K."/>
            <person name="Nilsson E."/>
            <person name="Simone D."/>
            <person name="Lopez-Fernandez M."/>
            <person name="Wu X."/>
            <person name="de Brujin I."/>
            <person name="Lundin D."/>
            <person name="Andersson A."/>
            <person name="Bertilsson S."/>
            <person name="Dopson M."/>
        </authorList>
    </citation>
    <scope>NUCLEOTIDE SEQUENCE</scope>
    <source>
        <strain evidence="2">MM415A02687</strain>
        <strain evidence="1">MM415B01880</strain>
    </source>
</reference>